<gene>
    <name evidence="3" type="ORF">HMPREF1401_00059</name>
</gene>
<dbReference type="PANTHER" id="PTHR35149">
    <property type="entry name" value="SLL5132 PROTEIN"/>
    <property type="match status" value="1"/>
</dbReference>
<evidence type="ECO:0000259" key="2">
    <source>
        <dbReference type="Pfam" id="PF07510"/>
    </source>
</evidence>
<feature type="domain" description="GmrSD restriction endonucleases C-terminal" evidence="2">
    <location>
        <begin position="414"/>
        <end position="545"/>
    </location>
</feature>
<dbReference type="RefSeq" id="WP_001938622.1">
    <property type="nucleotide sequence ID" value="NZ_KB644454.1"/>
</dbReference>
<dbReference type="PANTHER" id="PTHR35149:SF2">
    <property type="entry name" value="DUF262 DOMAIN-CONTAINING PROTEIN"/>
    <property type="match status" value="1"/>
</dbReference>
<proteinExistence type="predicted"/>
<evidence type="ECO:0008006" key="5">
    <source>
        <dbReference type="Google" id="ProtNLM"/>
    </source>
</evidence>
<name>A0AAV3IH31_HELPX</name>
<dbReference type="AlphaFoldDB" id="A0AAV3IH31"/>
<dbReference type="Proteomes" id="UP000012012">
    <property type="component" value="Unassembled WGS sequence"/>
</dbReference>
<reference evidence="3 4" key="1">
    <citation type="submission" date="2012-11" db="EMBL/GenBank/DDBJ databases">
        <authorList>
            <person name="Weinstock G."/>
            <person name="Sodergren E."/>
            <person name="Lobos E.A."/>
            <person name="Fulton L."/>
            <person name="Fulton R."/>
            <person name="Courtney L."/>
            <person name="Fronick C."/>
            <person name="O'Laughlin M."/>
            <person name="Godfrey J."/>
            <person name="Wilson R.M."/>
            <person name="Miner T."/>
            <person name="Farmer C."/>
            <person name="Delehaunty K."/>
            <person name="Cordes M."/>
            <person name="Minx P."/>
            <person name="Tomlinson C."/>
            <person name="Chen J."/>
            <person name="Wollam A."/>
            <person name="Pepin K.H."/>
            <person name="Bhonagiri V."/>
            <person name="Zhang X."/>
            <person name="Suruliraj S."/>
            <person name="Antonio M."/>
            <person name="Secka O."/>
            <person name="Thomas J."/>
            <person name="Warren W."/>
            <person name="Mitreva M."/>
            <person name="Mardis E.R."/>
            <person name="Wilson R.K."/>
        </authorList>
    </citation>
    <scope>NUCLEOTIDE SEQUENCE [LARGE SCALE GENOMIC DNA]</scope>
    <source>
        <strain evidence="3 4">GAM120Ai</strain>
    </source>
</reference>
<organism evidence="3 4">
    <name type="scientific">Helicobacter pylori GAM120Ai</name>
    <dbReference type="NCBI Taxonomy" id="1159029"/>
    <lineage>
        <taxon>Bacteria</taxon>
        <taxon>Pseudomonadati</taxon>
        <taxon>Campylobacterota</taxon>
        <taxon>Epsilonproteobacteria</taxon>
        <taxon>Campylobacterales</taxon>
        <taxon>Helicobacteraceae</taxon>
        <taxon>Helicobacter</taxon>
    </lineage>
</organism>
<protein>
    <recommendedName>
        <fullName evidence="5">DUF262 domain-containing protein</fullName>
    </recommendedName>
</protein>
<evidence type="ECO:0000259" key="1">
    <source>
        <dbReference type="Pfam" id="PF03235"/>
    </source>
</evidence>
<sequence>MKAKESTINDFFALTGTIFSIPVYQRNYTWEEENCEKLLQDIVSISQNKKTHFMGSITYILHWIDDEKSLRQLQEFVIIDGQQRITTIMLLLKAIETKIQNEGIKKEIDGLLNLAGQRLRLKPIKSDKEAFDLVMQNRSHELQGVSHIRDNYKFFTKELENYLSKGYRIEEIYGAFLRLKIVAVGLELGEDDPQVVFESINATGVQLKGLDLIRNYLMMGENSLRQKHLYETYWVPLENWLGEKDLNDFIKTYLRIYLEKKLSEGEREVYYALKAHHRDNFSDDIQGLMSDMREYGRIYQIFLDRDHYYLDRGDPQQLANLRLRIKDLVKIKFGVVKPFVLRCARDFEEGKLDYENFHEILQILTSYFVRRSVCGDPAPALAELLYSLYRQLEDVSADALKRYLGRSVGRTAFPNDDKIRSAFLVRNAYSANQVCKFILLEIEKLSNAEPPREENLEVEHFYPKTPTQEWRDRVGDYFTFEQDYLNNFGNLTLSGQNQRLGNKSYEAKIALMEEYSSLHLNDYFINNTHSWGIEEVKARSEYLADQFCQVGLFKDLPKKYRTRELHKTLDDDLTSHNLQSVKLPNDQRRMARNAKELASVVIDYLLENAREAFESYTESQKYIYWSKAKAEARDRDGTLVVPFEKYGFYFVSNASYQTTGGNLKDLILGCNLNPRDFVVE</sequence>
<dbReference type="Pfam" id="PF07510">
    <property type="entry name" value="GmrSD_C"/>
    <property type="match status" value="1"/>
</dbReference>
<evidence type="ECO:0000313" key="3">
    <source>
        <dbReference type="EMBL" id="EMG97457.1"/>
    </source>
</evidence>
<dbReference type="InterPro" id="IPR011089">
    <property type="entry name" value="GmrSD_C"/>
</dbReference>
<dbReference type="EMBL" id="APDF01000003">
    <property type="protein sequence ID" value="EMG97457.1"/>
    <property type="molecule type" value="Genomic_DNA"/>
</dbReference>
<evidence type="ECO:0000313" key="4">
    <source>
        <dbReference type="Proteomes" id="UP000012012"/>
    </source>
</evidence>
<accession>A0AAV3IH31</accession>
<comment type="caution">
    <text evidence="3">The sequence shown here is derived from an EMBL/GenBank/DDBJ whole genome shotgun (WGS) entry which is preliminary data.</text>
</comment>
<feature type="domain" description="GmrSD restriction endonucleases N-terminal" evidence="1">
    <location>
        <begin position="17"/>
        <end position="218"/>
    </location>
</feature>
<dbReference type="Pfam" id="PF03235">
    <property type="entry name" value="GmrSD_N"/>
    <property type="match status" value="1"/>
</dbReference>
<dbReference type="InterPro" id="IPR004919">
    <property type="entry name" value="GmrSD_N"/>
</dbReference>